<dbReference type="SUPFAM" id="SSF56601">
    <property type="entry name" value="beta-lactamase/transpeptidase-like"/>
    <property type="match status" value="1"/>
</dbReference>
<organism evidence="3 4">
    <name type="scientific">Flavobacterium segetis</name>
    <dbReference type="NCBI Taxonomy" id="271157"/>
    <lineage>
        <taxon>Bacteria</taxon>
        <taxon>Pseudomonadati</taxon>
        <taxon>Bacteroidota</taxon>
        <taxon>Flavobacteriia</taxon>
        <taxon>Flavobacteriales</taxon>
        <taxon>Flavobacteriaceae</taxon>
        <taxon>Flavobacterium</taxon>
    </lineage>
</organism>
<name>A0A1M5J0C6_9FLAO</name>
<dbReference type="PANTHER" id="PTHR43283">
    <property type="entry name" value="BETA-LACTAMASE-RELATED"/>
    <property type="match status" value="1"/>
</dbReference>
<accession>A0A1M5J0C6</accession>
<evidence type="ECO:0000259" key="2">
    <source>
        <dbReference type="Pfam" id="PF00144"/>
    </source>
</evidence>
<dbReference type="EMBL" id="FQWE01000009">
    <property type="protein sequence ID" value="SHG34024.1"/>
    <property type="molecule type" value="Genomic_DNA"/>
</dbReference>
<protein>
    <submittedName>
        <fullName evidence="3">CubicO group peptidase, beta-lactamase class C family</fullName>
    </submittedName>
</protein>
<dbReference type="InterPro" id="IPR050789">
    <property type="entry name" value="Diverse_Enzym_Activities"/>
</dbReference>
<keyword evidence="4" id="KW-1185">Reference proteome</keyword>
<dbReference type="InterPro" id="IPR001466">
    <property type="entry name" value="Beta-lactam-related"/>
</dbReference>
<dbReference type="STRING" id="271157.SAMN05444396_10925"/>
<dbReference type="Proteomes" id="UP000184036">
    <property type="component" value="Unassembled WGS sequence"/>
</dbReference>
<feature type="domain" description="Beta-lactamase-related" evidence="2">
    <location>
        <begin position="301"/>
        <end position="652"/>
    </location>
</feature>
<dbReference type="InterPro" id="IPR012338">
    <property type="entry name" value="Beta-lactam/transpept-like"/>
</dbReference>
<keyword evidence="1" id="KW-0378">Hydrolase</keyword>
<reference evidence="4" key="1">
    <citation type="submission" date="2016-11" db="EMBL/GenBank/DDBJ databases">
        <authorList>
            <person name="Varghese N."/>
            <person name="Submissions S."/>
        </authorList>
    </citation>
    <scope>NUCLEOTIDE SEQUENCE [LARGE SCALE GENOMIC DNA]</scope>
    <source>
        <strain evidence="4">DSM 19741</strain>
    </source>
</reference>
<proteinExistence type="predicted"/>
<gene>
    <name evidence="3" type="ORF">SAMN05444396_10925</name>
</gene>
<evidence type="ECO:0000256" key="1">
    <source>
        <dbReference type="ARBA" id="ARBA00022801"/>
    </source>
</evidence>
<dbReference type="Pfam" id="PF00144">
    <property type="entry name" value="Beta-lactamase"/>
    <property type="match status" value="1"/>
</dbReference>
<dbReference type="AlphaFoldDB" id="A0A1M5J0C6"/>
<dbReference type="PANTHER" id="PTHR43283:SF11">
    <property type="entry name" value="BETA-LACTAMASE-RELATED DOMAIN-CONTAINING PROTEIN"/>
    <property type="match status" value="1"/>
</dbReference>
<dbReference type="RefSeq" id="WP_072992846.1">
    <property type="nucleotide sequence ID" value="NZ_FQWE01000009.1"/>
</dbReference>
<dbReference type="Gene3D" id="3.40.710.10">
    <property type="entry name" value="DD-peptidase/beta-lactamase superfamily"/>
    <property type="match status" value="1"/>
</dbReference>
<dbReference type="GO" id="GO:0016787">
    <property type="term" value="F:hydrolase activity"/>
    <property type="evidence" value="ECO:0007669"/>
    <property type="project" value="UniProtKB-KW"/>
</dbReference>
<evidence type="ECO:0000313" key="4">
    <source>
        <dbReference type="Proteomes" id="UP000184036"/>
    </source>
</evidence>
<sequence length="678" mass="76803">MQKIDIKIHLFYVLFFFTAITYAGKKINKDKFILASFLSISKKLDNRVHFNSPVYFKLAVQDTVRKVVKSKYRVGSQEHKFIKGIDSTAIRNISVKDDFQYEFYENSITVLTNINAIIPVKNLDQQKIAYVKIGDAINDDFVSTLQKYADVTVIEDKNIDSLQFKLARFSTVIIGYHAIDNSLKNYNLSIDQISKIKFLARNNNVIMNVFANPYCLSALDSFDDIEGLIVSYQNKKVSQIVSAELIFGAIQSKGKLPFSISTHFKSNNGLSTEKLDRLGFTSAENVGMDAVVLSKIDLIANRAIDSKMTPGIQILVARKGKVIYQKSFGYHTYDNIIKVQNSDIYDIASLTKIMATLPNVMLQYDQKKISLESTLAEMAPLFLGSNKQNINLKDLLSHYAGLAAGIPFYKEAMSLSKVPSKLYFRKKIETDYSKQLGDSLFIKNDFSEIMMKLIVDSKLSLKKEYKYSDLTFMILKYYLEQTTGKTLDVLIQDNFYKSLGMNNSSFNPLTKFDKNRIPPTETDNYFRYQLLQGYVNDLSAALEGGVSGHAGMFSNAMDLAKLMQLYLQKGSYGNQRYFSEKTFDDFNTCYFCAEGNRRGAGFDKPQLGKEGPTCGCASMTSFGHTGYTGTMAWADPENQIVYIFLSNRTFPVATTNRLSKANIREDIQKVIYESIFHN</sequence>
<evidence type="ECO:0000313" key="3">
    <source>
        <dbReference type="EMBL" id="SHG34024.1"/>
    </source>
</evidence>